<feature type="short sequence motif" description="DGA/G" evidence="4">
    <location>
        <begin position="169"/>
        <end position="171"/>
    </location>
</feature>
<dbReference type="AlphaFoldDB" id="A0A4T0C2S3"/>
<evidence type="ECO:0000256" key="4">
    <source>
        <dbReference type="PROSITE-ProRule" id="PRU01161"/>
    </source>
</evidence>
<evidence type="ECO:0000256" key="2">
    <source>
        <dbReference type="ARBA" id="ARBA00022963"/>
    </source>
</evidence>
<evidence type="ECO:0000313" key="7">
    <source>
        <dbReference type="Proteomes" id="UP000308724"/>
    </source>
</evidence>
<dbReference type="PANTHER" id="PTHR24185">
    <property type="entry name" value="CALCIUM-INDEPENDENT PHOSPHOLIPASE A2-GAMMA"/>
    <property type="match status" value="1"/>
</dbReference>
<dbReference type="InterPro" id="IPR019734">
    <property type="entry name" value="TPR_rpt"/>
</dbReference>
<keyword evidence="3 4" id="KW-0443">Lipid metabolism</keyword>
<name>A0A4T0C2S3_AURPU</name>
<feature type="active site" description="Nucleophile" evidence="4">
    <location>
        <position position="29"/>
    </location>
</feature>
<keyword evidence="2 4" id="KW-0442">Lipid degradation</keyword>
<protein>
    <recommendedName>
        <fullName evidence="5">PNPLA domain-containing protein</fullName>
    </recommendedName>
</protein>
<dbReference type="InterPro" id="IPR011990">
    <property type="entry name" value="TPR-like_helical_dom_sf"/>
</dbReference>
<dbReference type="Pfam" id="PF13424">
    <property type="entry name" value="TPR_12"/>
    <property type="match status" value="3"/>
</dbReference>
<dbReference type="Proteomes" id="UP000308724">
    <property type="component" value="Unassembled WGS sequence"/>
</dbReference>
<organism evidence="6 7">
    <name type="scientific">Aureobasidium pullulans</name>
    <name type="common">Black yeast</name>
    <name type="synonym">Pullularia pullulans</name>
    <dbReference type="NCBI Taxonomy" id="5580"/>
    <lineage>
        <taxon>Eukaryota</taxon>
        <taxon>Fungi</taxon>
        <taxon>Dikarya</taxon>
        <taxon>Ascomycota</taxon>
        <taxon>Pezizomycotina</taxon>
        <taxon>Dothideomycetes</taxon>
        <taxon>Dothideomycetidae</taxon>
        <taxon>Dothideales</taxon>
        <taxon>Saccotheciaceae</taxon>
        <taxon>Aureobasidium</taxon>
    </lineage>
</organism>
<comment type="caution">
    <text evidence="4">Lacks conserved residue(s) required for the propagation of feature annotation.</text>
</comment>
<comment type="caution">
    <text evidence="6">The sequence shown here is derived from an EMBL/GenBank/DDBJ whole genome shotgun (WGS) entry which is preliminary data.</text>
</comment>
<feature type="short sequence motif" description="GXSXG" evidence="4">
    <location>
        <begin position="27"/>
        <end position="31"/>
    </location>
</feature>
<dbReference type="Gene3D" id="1.25.40.10">
    <property type="entry name" value="Tetratricopeptide repeat domain"/>
    <property type="match status" value="2"/>
</dbReference>
<keyword evidence="1 4" id="KW-0378">Hydrolase</keyword>
<sequence>MDRLNHPRKEKQLDPFKPCDVFDLIGGTSTGGLIAIMLGRLEMSVDECIKAYSELIANVFGVQLSKIPMNWKGKVKPRFDSTKLEEAIKQVIRQSGVPEDALFDDGVKRGCKSFVCTIDRFTKTIVRLRSYCPPNKKNVSATICQAALATSAATTFFAPVTIGKRSFADGAFGANNPVEEVEGEASDIWIHEERALQPLVKCFISIGTGNPGIHEFEDGVPGFLGSTVPQIATETEATDKKFIARWARHYDQKRYFRFNVEQGLQDVGLAEYRREGAIEAASDGYLDHTSQEHRVRDCIRNLSTKQYWTNIDFADDLKRHADLVARQQLQEEAARRKFYDVPHVAVSSFSGRKKILEKIDNAFPRITDLETTRKPPVLVLKAMGGQGKSQIALEYCRLSRSRFQAIFWIDATSEASVQGGFEKIVKKFDPLAAAGPHDKDEKIDLVQKNLASLEEEWLLVFDNYDDPSSYKLRPYLLTNGRGFIILTSRHEESRDYTRPGIGNFLSVPSMEHDGGQDLLQNKLSGTTEQERSELLQRLGGLALAIDQAAAYISFHKLSIPDFMAAYESRKVKILQYYEKTDWEYNKHLNDSEKQIALTAYTTWEMSFQQVEPANPVRKEWITRFLSISAFLHPARIGEHIFREHYDNTYSPESDWLELFTSIPNNGDADEIGYQNSLRGAQKTKSKWLRFLRRKIVRSLKRTSSIIPGKKWESCQFQEVTRNLEKLSLVNNTDNCSGDTGLWFSIHPVIRDWLQIRMKSNLRQETLEESFRLIETVVALEVTKVAGADVNQELLNHVDILVDPLKALCKRGFLDDVLVGDSAIKFGQFYLDNGHHMKAIELLEYALDVVRASSPADKLVLRLEYTLAVVYNRDRQSSKATELLEHVVRVQDLEETHPDRLASQHELAIAYQENGQVKDAIKLLEHVVAIRETCLTETHPDRLGSQHMLAIAYQENKQVEDAIKLLEHVVNIREASLTENHPDRLGSQHALAIAYRKNGQVEDAIKLLEHVVAIQETSLTENHPNRLGSQHELAIAYQKNGQVEDAIKLQEHVVQVWQGIDEDHPLSLATRHDLAVAYIEDEQAGRGIELLEHVVQVHERIKTAEDDLWYRSSRHELAEACQERDRNIVQ</sequence>
<proteinExistence type="predicted"/>
<dbReference type="Gene3D" id="3.40.50.300">
    <property type="entry name" value="P-loop containing nucleotide triphosphate hydrolases"/>
    <property type="match status" value="1"/>
</dbReference>
<evidence type="ECO:0000256" key="3">
    <source>
        <dbReference type="ARBA" id="ARBA00023098"/>
    </source>
</evidence>
<dbReference type="GO" id="GO:0047499">
    <property type="term" value="F:calcium-independent phospholipase A2 activity"/>
    <property type="evidence" value="ECO:0007669"/>
    <property type="project" value="TreeGrafter"/>
</dbReference>
<gene>
    <name evidence="6" type="ORF">D6C78_02992</name>
</gene>
<feature type="active site" description="Proton acceptor" evidence="4">
    <location>
        <position position="169"/>
    </location>
</feature>
<dbReference type="GO" id="GO:0046486">
    <property type="term" value="P:glycerolipid metabolic process"/>
    <property type="evidence" value="ECO:0007669"/>
    <property type="project" value="UniProtKB-ARBA"/>
</dbReference>
<dbReference type="GO" id="GO:0016042">
    <property type="term" value="P:lipid catabolic process"/>
    <property type="evidence" value="ECO:0007669"/>
    <property type="project" value="UniProtKB-UniRule"/>
</dbReference>
<dbReference type="Gene3D" id="3.40.1090.10">
    <property type="entry name" value="Cytosolic phospholipase A2 catalytic domain"/>
    <property type="match status" value="1"/>
</dbReference>
<evidence type="ECO:0000313" key="6">
    <source>
        <dbReference type="EMBL" id="TIA39835.1"/>
    </source>
</evidence>
<dbReference type="PANTHER" id="PTHR24185:SF1">
    <property type="entry name" value="CALCIUM-INDEPENDENT PHOSPHOLIPASE A2-GAMMA"/>
    <property type="match status" value="1"/>
</dbReference>
<dbReference type="InterPro" id="IPR016035">
    <property type="entry name" value="Acyl_Trfase/lysoPLipase"/>
</dbReference>
<dbReference type="SUPFAM" id="SSF52540">
    <property type="entry name" value="P-loop containing nucleoside triphosphate hydrolases"/>
    <property type="match status" value="1"/>
</dbReference>
<dbReference type="SUPFAM" id="SSF52151">
    <property type="entry name" value="FabD/lysophospholipase-like"/>
    <property type="match status" value="1"/>
</dbReference>
<dbReference type="SMART" id="SM00028">
    <property type="entry name" value="TPR"/>
    <property type="match status" value="5"/>
</dbReference>
<dbReference type="GO" id="GO:0016020">
    <property type="term" value="C:membrane"/>
    <property type="evidence" value="ECO:0007669"/>
    <property type="project" value="TreeGrafter"/>
</dbReference>
<dbReference type="GO" id="GO:0019369">
    <property type="term" value="P:arachidonate metabolic process"/>
    <property type="evidence" value="ECO:0007669"/>
    <property type="project" value="TreeGrafter"/>
</dbReference>
<dbReference type="PROSITE" id="PS51635">
    <property type="entry name" value="PNPLA"/>
    <property type="match status" value="1"/>
</dbReference>
<accession>A0A4T0C2S3</accession>
<feature type="domain" description="PNPLA" evidence="5">
    <location>
        <begin position="1"/>
        <end position="182"/>
    </location>
</feature>
<dbReference type="InterPro" id="IPR002641">
    <property type="entry name" value="PNPLA_dom"/>
</dbReference>
<dbReference type="EMBL" id="QZBZ01000040">
    <property type="protein sequence ID" value="TIA39835.1"/>
    <property type="molecule type" value="Genomic_DNA"/>
</dbReference>
<dbReference type="CDD" id="cd07216">
    <property type="entry name" value="Pat17_PNPLA8_PNPLA9_like3"/>
    <property type="match status" value="1"/>
</dbReference>
<dbReference type="Pfam" id="PF01734">
    <property type="entry name" value="Patatin"/>
    <property type="match status" value="1"/>
</dbReference>
<evidence type="ECO:0000259" key="5">
    <source>
        <dbReference type="PROSITE" id="PS51635"/>
    </source>
</evidence>
<reference evidence="6 7" key="1">
    <citation type="submission" date="2018-10" db="EMBL/GenBank/DDBJ databases">
        <title>Fifty Aureobasidium pullulans genomes reveal a recombining polyextremotolerant generalist.</title>
        <authorList>
            <person name="Gostincar C."/>
            <person name="Turk M."/>
            <person name="Zajc J."/>
            <person name="Gunde-Cimerman N."/>
        </authorList>
    </citation>
    <scope>NUCLEOTIDE SEQUENCE [LARGE SCALE GENOMIC DNA]</scope>
    <source>
        <strain evidence="6 7">EXF-1645</strain>
    </source>
</reference>
<dbReference type="InterPro" id="IPR027417">
    <property type="entry name" value="P-loop_NTPase"/>
</dbReference>
<dbReference type="SUPFAM" id="SSF48452">
    <property type="entry name" value="TPR-like"/>
    <property type="match status" value="3"/>
</dbReference>
<evidence type="ECO:0000256" key="1">
    <source>
        <dbReference type="ARBA" id="ARBA00022801"/>
    </source>
</evidence>